<organism evidence="5 6">
    <name type="scientific">Aliidiomarina haloalkalitolerans</name>
    <dbReference type="NCBI Taxonomy" id="859059"/>
    <lineage>
        <taxon>Bacteria</taxon>
        <taxon>Pseudomonadati</taxon>
        <taxon>Pseudomonadota</taxon>
        <taxon>Gammaproteobacteria</taxon>
        <taxon>Alteromonadales</taxon>
        <taxon>Idiomarinaceae</taxon>
        <taxon>Aliidiomarina</taxon>
    </lineage>
</organism>
<evidence type="ECO:0000313" key="5">
    <source>
        <dbReference type="EMBL" id="RUO21774.1"/>
    </source>
</evidence>
<dbReference type="InterPro" id="IPR028082">
    <property type="entry name" value="Peripla_BP_I"/>
</dbReference>
<sequence length="394" mass="42798">MNLTKKVGTLLTSALLLHLVGCGQQAQEPLRIGATMSQTGAYQTQGQAARNGYLLCEQDLNAAGGLLGRPVEFVVYDDESSQERARALYEQLISVEQVDAIMGPYGSTLTEAVAPITEKHRYVHISPLAATSSIWEQGRHHLFMVLPPADVFLAGLINMAEQHGYQRVAVLYEDALFPAAAAQGAIDLATSKGMDVVFQQAYTSGTEDFRSYLSDIATAETQVLALAASALTNFVTITQQLKELDINVQLMGTSGAVDEFQHALGADADYVMGLSAWEASVPLPGSEQFVRNYQARFQRAPSFHAAGAYGSCQLLAHAITSAGSLNSDAIRDVLLNLEMTTVFGPFAVDKRGYQTAHQGVFVQWQDGEKRVIWPHEQAVSEPRITMPTWSERAN</sequence>
<evidence type="ECO:0000259" key="4">
    <source>
        <dbReference type="Pfam" id="PF13458"/>
    </source>
</evidence>
<dbReference type="EMBL" id="PIPI01000001">
    <property type="protein sequence ID" value="RUO21774.1"/>
    <property type="molecule type" value="Genomic_DNA"/>
</dbReference>
<dbReference type="InterPro" id="IPR028081">
    <property type="entry name" value="Leu-bd"/>
</dbReference>
<dbReference type="RefSeq" id="WP_126790914.1">
    <property type="nucleotide sequence ID" value="NZ_PIPI01000001.1"/>
</dbReference>
<gene>
    <name evidence="5" type="ORF">CWE06_02695</name>
</gene>
<feature type="domain" description="Leucine-binding protein" evidence="4">
    <location>
        <begin position="29"/>
        <end position="367"/>
    </location>
</feature>
<comment type="caution">
    <text evidence="5">The sequence shown here is derived from an EMBL/GenBank/DDBJ whole genome shotgun (WGS) entry which is preliminary data.</text>
</comment>
<evidence type="ECO:0000256" key="2">
    <source>
        <dbReference type="ARBA" id="ARBA00022729"/>
    </source>
</evidence>
<dbReference type="Pfam" id="PF13458">
    <property type="entry name" value="Peripla_BP_6"/>
    <property type="match status" value="1"/>
</dbReference>
<dbReference type="SUPFAM" id="SSF53822">
    <property type="entry name" value="Periplasmic binding protein-like I"/>
    <property type="match status" value="1"/>
</dbReference>
<evidence type="ECO:0000256" key="3">
    <source>
        <dbReference type="SAM" id="SignalP"/>
    </source>
</evidence>
<keyword evidence="6" id="KW-1185">Reference proteome</keyword>
<protein>
    <recommendedName>
        <fullName evidence="4">Leucine-binding protein domain-containing protein</fullName>
    </recommendedName>
</protein>
<reference evidence="5 6" key="1">
    <citation type="journal article" date="2011" name="Front. Microbiol.">
        <title>Genomic signatures of strain selection and enhancement in Bacillus atrophaeus var. globigii, a historical biowarfare simulant.</title>
        <authorList>
            <person name="Gibbons H.S."/>
            <person name="Broomall S.M."/>
            <person name="McNew L.A."/>
            <person name="Daligault H."/>
            <person name="Chapman C."/>
            <person name="Bruce D."/>
            <person name="Karavis M."/>
            <person name="Krepps M."/>
            <person name="McGregor P.A."/>
            <person name="Hong C."/>
            <person name="Park K.H."/>
            <person name="Akmal A."/>
            <person name="Feldman A."/>
            <person name="Lin J.S."/>
            <person name="Chang W.E."/>
            <person name="Higgs B.W."/>
            <person name="Demirev P."/>
            <person name="Lindquist J."/>
            <person name="Liem A."/>
            <person name="Fochler E."/>
            <person name="Read T.D."/>
            <person name="Tapia R."/>
            <person name="Johnson S."/>
            <person name="Bishop-Lilly K.A."/>
            <person name="Detter C."/>
            <person name="Han C."/>
            <person name="Sozhamannan S."/>
            <person name="Rosenzweig C.N."/>
            <person name="Skowronski E.W."/>
        </authorList>
    </citation>
    <scope>NUCLEOTIDE SEQUENCE [LARGE SCALE GENOMIC DNA]</scope>
    <source>
        <strain evidence="5 6">AK5</strain>
    </source>
</reference>
<feature type="signal peptide" evidence="3">
    <location>
        <begin position="1"/>
        <end position="26"/>
    </location>
</feature>
<dbReference type="Proteomes" id="UP000288212">
    <property type="component" value="Unassembled WGS sequence"/>
</dbReference>
<proteinExistence type="inferred from homology"/>
<dbReference type="OrthoDB" id="9147078at2"/>
<dbReference type="Gene3D" id="3.40.50.2300">
    <property type="match status" value="2"/>
</dbReference>
<feature type="chain" id="PRO_5019142008" description="Leucine-binding protein domain-containing protein" evidence="3">
    <location>
        <begin position="27"/>
        <end position="394"/>
    </location>
</feature>
<dbReference type="AlphaFoldDB" id="A0A432VYN5"/>
<dbReference type="CDD" id="cd06338">
    <property type="entry name" value="PBP1_ABC_ligand_binding-like"/>
    <property type="match status" value="1"/>
</dbReference>
<dbReference type="PANTHER" id="PTHR30483:SF37">
    <property type="entry name" value="ABC TRANSPORTER SUBSTRATE-BINDING PROTEIN"/>
    <property type="match status" value="1"/>
</dbReference>
<evidence type="ECO:0000313" key="6">
    <source>
        <dbReference type="Proteomes" id="UP000288212"/>
    </source>
</evidence>
<comment type="similarity">
    <text evidence="1">Belongs to the leucine-binding protein family.</text>
</comment>
<dbReference type="InterPro" id="IPR051010">
    <property type="entry name" value="BCAA_transport"/>
</dbReference>
<accession>A0A432VYN5</accession>
<name>A0A432VYN5_9GAMM</name>
<evidence type="ECO:0000256" key="1">
    <source>
        <dbReference type="ARBA" id="ARBA00010062"/>
    </source>
</evidence>
<dbReference type="PANTHER" id="PTHR30483">
    <property type="entry name" value="LEUCINE-SPECIFIC-BINDING PROTEIN"/>
    <property type="match status" value="1"/>
</dbReference>
<keyword evidence="2 3" id="KW-0732">Signal</keyword>